<protein>
    <submittedName>
        <fullName evidence="2">Uncharacterized protein</fullName>
    </submittedName>
</protein>
<sequence length="58" mass="5967">MSGDGNGDGLCSDGAPEFIPPRVSRGRRSGVTLPGGGDQDSIILESVRAAPRRSSIIK</sequence>
<dbReference type="EMBL" id="JAPTMU010000013">
    <property type="protein sequence ID" value="KAJ4932822.1"/>
    <property type="molecule type" value="Genomic_DNA"/>
</dbReference>
<comment type="caution">
    <text evidence="2">The sequence shown here is derived from an EMBL/GenBank/DDBJ whole genome shotgun (WGS) entry which is preliminary data.</text>
</comment>
<evidence type="ECO:0000313" key="3">
    <source>
        <dbReference type="Proteomes" id="UP001219934"/>
    </source>
</evidence>
<gene>
    <name evidence="2" type="ORF">JOQ06_029664</name>
</gene>
<organism evidence="2 3">
    <name type="scientific">Pogonophryne albipinna</name>
    <dbReference type="NCBI Taxonomy" id="1090488"/>
    <lineage>
        <taxon>Eukaryota</taxon>
        <taxon>Metazoa</taxon>
        <taxon>Chordata</taxon>
        <taxon>Craniata</taxon>
        <taxon>Vertebrata</taxon>
        <taxon>Euteleostomi</taxon>
        <taxon>Actinopterygii</taxon>
        <taxon>Neopterygii</taxon>
        <taxon>Teleostei</taxon>
        <taxon>Neoteleostei</taxon>
        <taxon>Acanthomorphata</taxon>
        <taxon>Eupercaria</taxon>
        <taxon>Perciformes</taxon>
        <taxon>Notothenioidei</taxon>
        <taxon>Pogonophryne</taxon>
    </lineage>
</organism>
<keyword evidence="3" id="KW-1185">Reference proteome</keyword>
<dbReference type="AlphaFoldDB" id="A0AAD6AXK2"/>
<feature type="region of interest" description="Disordered" evidence="1">
    <location>
        <begin position="1"/>
        <end position="39"/>
    </location>
</feature>
<name>A0AAD6AXK2_9TELE</name>
<feature type="non-terminal residue" evidence="2">
    <location>
        <position position="58"/>
    </location>
</feature>
<reference evidence="2" key="1">
    <citation type="submission" date="2022-11" db="EMBL/GenBank/DDBJ databases">
        <title>Chromosome-level genome of Pogonophryne albipinna.</title>
        <authorList>
            <person name="Jo E."/>
        </authorList>
    </citation>
    <scope>NUCLEOTIDE SEQUENCE</scope>
    <source>
        <strain evidence="2">SGF0006</strain>
        <tissue evidence="2">Muscle</tissue>
    </source>
</reference>
<accession>A0AAD6AXK2</accession>
<proteinExistence type="predicted"/>
<dbReference type="Proteomes" id="UP001219934">
    <property type="component" value="Unassembled WGS sequence"/>
</dbReference>
<evidence type="ECO:0000256" key="1">
    <source>
        <dbReference type="SAM" id="MobiDB-lite"/>
    </source>
</evidence>
<evidence type="ECO:0000313" key="2">
    <source>
        <dbReference type="EMBL" id="KAJ4932822.1"/>
    </source>
</evidence>